<dbReference type="EMBL" id="CP134145">
    <property type="protein sequence ID" value="WNC72883.1"/>
    <property type="molecule type" value="Genomic_DNA"/>
</dbReference>
<evidence type="ECO:0000256" key="10">
    <source>
        <dbReference type="RuleBase" id="RU004004"/>
    </source>
</evidence>
<evidence type="ECO:0000259" key="13">
    <source>
        <dbReference type="Pfam" id="PF21305"/>
    </source>
</evidence>
<evidence type="ECO:0000256" key="7">
    <source>
        <dbReference type="ARBA" id="ARBA00022927"/>
    </source>
</evidence>
<keyword evidence="7" id="KW-0653">Protein transport</keyword>
<dbReference type="PANTHER" id="PTHR30332:SF24">
    <property type="entry name" value="SECRETIN GSPD-RELATED"/>
    <property type="match status" value="1"/>
</dbReference>
<dbReference type="Pfam" id="PF21305">
    <property type="entry name" value="type_II_gspD_N0"/>
    <property type="match status" value="1"/>
</dbReference>
<dbReference type="InterPro" id="IPR049371">
    <property type="entry name" value="GspD-like_N0"/>
</dbReference>
<evidence type="ECO:0000256" key="4">
    <source>
        <dbReference type="ARBA" id="ARBA00022452"/>
    </source>
</evidence>
<dbReference type="Proteomes" id="UP001258994">
    <property type="component" value="Chromosome"/>
</dbReference>
<dbReference type="InterPro" id="IPR001775">
    <property type="entry name" value="GspD/PilQ"/>
</dbReference>
<dbReference type="RefSeq" id="WP_348391998.1">
    <property type="nucleotide sequence ID" value="NZ_CP134145.1"/>
</dbReference>
<evidence type="ECO:0000259" key="11">
    <source>
        <dbReference type="Pfam" id="PF00263"/>
    </source>
</evidence>
<evidence type="ECO:0000256" key="8">
    <source>
        <dbReference type="ARBA" id="ARBA00023136"/>
    </source>
</evidence>
<dbReference type="InterPro" id="IPR013356">
    <property type="entry name" value="T2SS_GspD"/>
</dbReference>
<comment type="similarity">
    <text evidence="2">Belongs to the bacterial secretin family. GSP D subfamily.</text>
</comment>
<sequence>MFSNFAAYAEVTYQPNFNGTEIDEFIDVVGKNLQKTMIIDPKVKGLINVRSYQSLNKEQYYQFFLNVLNVYGYAAVSEGDVIKVLPNNSAKKTNVSISDNSSPGIGDEIVHRIVKVENITVRELAPLLRQLNDQSGNGNVVSYDPANVVVLTGSASSVQQLTKLIENIDKFGVTGTEIIQLAHASASELVVIIETTLMSQSKKGNNALLNTKIVADNRSNAIVVSGPEKNRVAITKLINQLDTKLKLAGNTRIYYLKYANAEELVEILQGVSNSSTQTTSDKLAKANINIDAHPDTNALIITAKQSLFPALETVIRKLDIRRAQVLVEAIIVEILETDGMDLGVQWYGENAGLVQFNNAQIPIGSLLQAKNSDQDEVSHTTEDDALTQMLSGAKGAIVGIGNDDWGALLQAVAVNTNSNILATPSITTVDNEEASFLVGQEIPIITGSTAGDNNSNPFQTVERQEVGIKLTVTPQINEGTAVQLIIAQEVSSVSGTSGVDVSLNKRTINTTVLAEDGDTIVLGGLIDEDVQEVEQKVPFLGDIPYLGRLFSSTSTTVRKRNLMVFIKPTILRLASDADYMSQLKYHSIRNKSLERRDKGLNLMPEENIPVLPQIEVSD</sequence>
<feature type="domain" description="Type II/III secretion system secretin-like" evidence="11">
    <location>
        <begin position="413"/>
        <end position="572"/>
    </location>
</feature>
<dbReference type="PROSITE" id="PS00875">
    <property type="entry name" value="T2SP_D"/>
    <property type="match status" value="1"/>
</dbReference>
<feature type="domain" description="NolW-like" evidence="12">
    <location>
        <begin position="251"/>
        <end position="324"/>
    </location>
</feature>
<dbReference type="InterPro" id="IPR050810">
    <property type="entry name" value="Bact_Secretion_Sys_Channel"/>
</dbReference>
<accession>A0ABY9TX58</accession>
<dbReference type="PANTHER" id="PTHR30332">
    <property type="entry name" value="PROBABLE GENERAL SECRETION PATHWAY PROTEIN D"/>
    <property type="match status" value="1"/>
</dbReference>
<evidence type="ECO:0000256" key="6">
    <source>
        <dbReference type="ARBA" id="ARBA00022729"/>
    </source>
</evidence>
<keyword evidence="8" id="KW-0472">Membrane</keyword>
<gene>
    <name evidence="14" type="primary">gspD</name>
    <name evidence="14" type="ORF">RGQ13_02595</name>
</gene>
<dbReference type="InterPro" id="IPR004845">
    <property type="entry name" value="T2SS_GspD_CS"/>
</dbReference>
<protein>
    <submittedName>
        <fullName evidence="14">Type II secretion system secretin GspD</fullName>
    </submittedName>
</protein>
<proteinExistence type="inferred from homology"/>
<dbReference type="Pfam" id="PF00263">
    <property type="entry name" value="Secretin"/>
    <property type="match status" value="1"/>
</dbReference>
<keyword evidence="15" id="KW-1185">Reference proteome</keyword>
<dbReference type="PRINTS" id="PR01032">
    <property type="entry name" value="PHAGEIV"/>
</dbReference>
<dbReference type="PRINTS" id="PR00811">
    <property type="entry name" value="BCTERIALGSPD"/>
</dbReference>
<feature type="domain" description="GspD-like N0" evidence="13">
    <location>
        <begin position="16"/>
        <end position="84"/>
    </location>
</feature>
<keyword evidence="9" id="KW-0998">Cell outer membrane</keyword>
<dbReference type="InterPro" id="IPR038591">
    <property type="entry name" value="NolW-like_sf"/>
</dbReference>
<feature type="domain" description="NolW-like" evidence="12">
    <location>
        <begin position="176"/>
        <end position="243"/>
    </location>
</feature>
<keyword evidence="3 10" id="KW-0813">Transport</keyword>
<comment type="subcellular location">
    <subcellularLocation>
        <location evidence="1 10">Cell outer membrane</location>
    </subcellularLocation>
</comment>
<evidence type="ECO:0000256" key="3">
    <source>
        <dbReference type="ARBA" id="ARBA00022448"/>
    </source>
</evidence>
<evidence type="ECO:0000256" key="9">
    <source>
        <dbReference type="ARBA" id="ARBA00023237"/>
    </source>
</evidence>
<evidence type="ECO:0000256" key="5">
    <source>
        <dbReference type="ARBA" id="ARBA00022692"/>
    </source>
</evidence>
<dbReference type="InterPro" id="IPR005644">
    <property type="entry name" value="NolW-like"/>
</dbReference>
<organism evidence="14 15">
    <name type="scientific">Thalassotalea psychrophila</name>
    <dbReference type="NCBI Taxonomy" id="3065647"/>
    <lineage>
        <taxon>Bacteria</taxon>
        <taxon>Pseudomonadati</taxon>
        <taxon>Pseudomonadota</taxon>
        <taxon>Gammaproteobacteria</taxon>
        <taxon>Alteromonadales</taxon>
        <taxon>Colwelliaceae</taxon>
        <taxon>Thalassotalea</taxon>
    </lineage>
</organism>
<evidence type="ECO:0000313" key="14">
    <source>
        <dbReference type="EMBL" id="WNC72883.1"/>
    </source>
</evidence>
<evidence type="ECO:0000259" key="12">
    <source>
        <dbReference type="Pfam" id="PF03958"/>
    </source>
</evidence>
<keyword evidence="6" id="KW-0732">Signal</keyword>
<evidence type="ECO:0000256" key="1">
    <source>
        <dbReference type="ARBA" id="ARBA00004442"/>
    </source>
</evidence>
<evidence type="ECO:0000256" key="2">
    <source>
        <dbReference type="ARBA" id="ARBA00006980"/>
    </source>
</evidence>
<evidence type="ECO:0000313" key="15">
    <source>
        <dbReference type="Proteomes" id="UP001258994"/>
    </source>
</evidence>
<dbReference type="InterPro" id="IPR004846">
    <property type="entry name" value="T2SS/T3SS_dom"/>
</dbReference>
<dbReference type="Gene3D" id="3.30.1370.120">
    <property type="match status" value="3"/>
</dbReference>
<dbReference type="Pfam" id="PF03958">
    <property type="entry name" value="Secretin_N"/>
    <property type="match status" value="3"/>
</dbReference>
<feature type="domain" description="NolW-like" evidence="12">
    <location>
        <begin position="112"/>
        <end position="170"/>
    </location>
</feature>
<keyword evidence="5" id="KW-0812">Transmembrane</keyword>
<dbReference type="NCBIfam" id="TIGR02517">
    <property type="entry name" value="type_II_gspD"/>
    <property type="match status" value="1"/>
</dbReference>
<name>A0ABY9TX58_9GAMM</name>
<reference evidence="15" key="1">
    <citation type="submission" date="2023-09" db="EMBL/GenBank/DDBJ databases">
        <authorList>
            <person name="Li S."/>
            <person name="Li X."/>
            <person name="Zhang C."/>
            <person name="Zhao Z."/>
        </authorList>
    </citation>
    <scope>NUCLEOTIDE SEQUENCE [LARGE SCALE GENOMIC DNA]</scope>
    <source>
        <strain evidence="15">SQ149</strain>
    </source>
</reference>
<keyword evidence="4" id="KW-1134">Transmembrane beta strand</keyword>